<dbReference type="Gene3D" id="3.60.10.10">
    <property type="entry name" value="Endonuclease/exonuclease/phosphatase"/>
    <property type="match status" value="1"/>
</dbReference>
<sequence>MSACDAINSSGIVREDRSMGIPETAMRCPKSTKQAEAFTDLMLSNGLRFVNDCSKSDGAVKATFDNGRSLSVIDYVIGNVEAWPAVLDMAVVSRMESGHNPLALNMRPNVLGIGSMIRQAPGLCEREIVLSNCKKRIRWDGEKYLQSLLQLESIKVNYGEFIIDALPNDNPPILAAFDAMIGKLKALWSKPVSYKLNDNSRNGLQRLVR</sequence>
<organism evidence="1 2">
    <name type="scientific">Pleurodeles waltl</name>
    <name type="common">Iberian ribbed newt</name>
    <dbReference type="NCBI Taxonomy" id="8319"/>
    <lineage>
        <taxon>Eukaryota</taxon>
        <taxon>Metazoa</taxon>
        <taxon>Chordata</taxon>
        <taxon>Craniata</taxon>
        <taxon>Vertebrata</taxon>
        <taxon>Euteleostomi</taxon>
        <taxon>Amphibia</taxon>
        <taxon>Batrachia</taxon>
        <taxon>Caudata</taxon>
        <taxon>Salamandroidea</taxon>
        <taxon>Salamandridae</taxon>
        <taxon>Pleurodelinae</taxon>
        <taxon>Pleurodeles</taxon>
    </lineage>
</organism>
<dbReference type="Proteomes" id="UP001066276">
    <property type="component" value="Chromosome 1_1"/>
</dbReference>
<accession>A0AAV7WJX0</accession>
<evidence type="ECO:0000313" key="1">
    <source>
        <dbReference type="EMBL" id="KAJ1214342.1"/>
    </source>
</evidence>
<dbReference type="InterPro" id="IPR036691">
    <property type="entry name" value="Endo/exonu/phosph_ase_sf"/>
</dbReference>
<comment type="caution">
    <text evidence="1">The sequence shown here is derived from an EMBL/GenBank/DDBJ whole genome shotgun (WGS) entry which is preliminary data.</text>
</comment>
<dbReference type="EMBL" id="JANPWB010000001">
    <property type="protein sequence ID" value="KAJ1214342.1"/>
    <property type="molecule type" value="Genomic_DNA"/>
</dbReference>
<dbReference type="AlphaFoldDB" id="A0AAV7WJX0"/>
<proteinExistence type="predicted"/>
<gene>
    <name evidence="1" type="ORF">NDU88_001961</name>
</gene>
<keyword evidence="2" id="KW-1185">Reference proteome</keyword>
<evidence type="ECO:0000313" key="2">
    <source>
        <dbReference type="Proteomes" id="UP001066276"/>
    </source>
</evidence>
<protein>
    <submittedName>
        <fullName evidence="1">Uncharacterized protein</fullName>
    </submittedName>
</protein>
<reference evidence="1" key="1">
    <citation type="journal article" date="2022" name="bioRxiv">
        <title>Sequencing and chromosome-scale assembly of the giantPleurodeles waltlgenome.</title>
        <authorList>
            <person name="Brown T."/>
            <person name="Elewa A."/>
            <person name="Iarovenko S."/>
            <person name="Subramanian E."/>
            <person name="Araus A.J."/>
            <person name="Petzold A."/>
            <person name="Susuki M."/>
            <person name="Suzuki K.-i.T."/>
            <person name="Hayashi T."/>
            <person name="Toyoda A."/>
            <person name="Oliveira C."/>
            <person name="Osipova E."/>
            <person name="Leigh N.D."/>
            <person name="Simon A."/>
            <person name="Yun M.H."/>
        </authorList>
    </citation>
    <scope>NUCLEOTIDE SEQUENCE</scope>
    <source>
        <strain evidence="1">20211129_DDA</strain>
        <tissue evidence="1">Liver</tissue>
    </source>
</reference>
<name>A0AAV7WJX0_PLEWA</name>